<dbReference type="Proteomes" id="UP000799324">
    <property type="component" value="Unassembled WGS sequence"/>
</dbReference>
<evidence type="ECO:0000313" key="2">
    <source>
        <dbReference type="Proteomes" id="UP000799324"/>
    </source>
</evidence>
<accession>A0A6A6TSL0</accession>
<dbReference type="AlphaFoldDB" id="A0A6A6TSL0"/>
<evidence type="ECO:0000313" key="1">
    <source>
        <dbReference type="EMBL" id="KAF2661888.1"/>
    </source>
</evidence>
<gene>
    <name evidence="1" type="ORF">K491DRAFT_333495</name>
</gene>
<sequence length="75" mass="8317">MSETRSIIHARLPRVQGVCKLCLFTPADILLPRSIPVPRLPGTRQMEDDLSNQIASEDSAVAYTLANRTVIDILQ</sequence>
<proteinExistence type="predicted"/>
<organism evidence="1 2">
    <name type="scientific">Lophiostoma macrostomum CBS 122681</name>
    <dbReference type="NCBI Taxonomy" id="1314788"/>
    <lineage>
        <taxon>Eukaryota</taxon>
        <taxon>Fungi</taxon>
        <taxon>Dikarya</taxon>
        <taxon>Ascomycota</taxon>
        <taxon>Pezizomycotina</taxon>
        <taxon>Dothideomycetes</taxon>
        <taxon>Pleosporomycetidae</taxon>
        <taxon>Pleosporales</taxon>
        <taxon>Lophiostomataceae</taxon>
        <taxon>Lophiostoma</taxon>
    </lineage>
</organism>
<dbReference type="EMBL" id="MU004291">
    <property type="protein sequence ID" value="KAF2661888.1"/>
    <property type="molecule type" value="Genomic_DNA"/>
</dbReference>
<protein>
    <submittedName>
        <fullName evidence="1">Uncharacterized protein</fullName>
    </submittedName>
</protein>
<reference evidence="1" key="1">
    <citation type="journal article" date="2020" name="Stud. Mycol.">
        <title>101 Dothideomycetes genomes: a test case for predicting lifestyles and emergence of pathogens.</title>
        <authorList>
            <person name="Haridas S."/>
            <person name="Albert R."/>
            <person name="Binder M."/>
            <person name="Bloem J."/>
            <person name="Labutti K."/>
            <person name="Salamov A."/>
            <person name="Andreopoulos B."/>
            <person name="Baker S."/>
            <person name="Barry K."/>
            <person name="Bills G."/>
            <person name="Bluhm B."/>
            <person name="Cannon C."/>
            <person name="Castanera R."/>
            <person name="Culley D."/>
            <person name="Daum C."/>
            <person name="Ezra D."/>
            <person name="Gonzalez J."/>
            <person name="Henrissat B."/>
            <person name="Kuo A."/>
            <person name="Liang C."/>
            <person name="Lipzen A."/>
            <person name="Lutzoni F."/>
            <person name="Magnuson J."/>
            <person name="Mondo S."/>
            <person name="Nolan M."/>
            <person name="Ohm R."/>
            <person name="Pangilinan J."/>
            <person name="Park H.-J."/>
            <person name="Ramirez L."/>
            <person name="Alfaro M."/>
            <person name="Sun H."/>
            <person name="Tritt A."/>
            <person name="Yoshinaga Y."/>
            <person name="Zwiers L.-H."/>
            <person name="Turgeon B."/>
            <person name="Goodwin S."/>
            <person name="Spatafora J."/>
            <person name="Crous P."/>
            <person name="Grigoriev I."/>
        </authorList>
    </citation>
    <scope>NUCLEOTIDE SEQUENCE</scope>
    <source>
        <strain evidence="1">CBS 122681</strain>
    </source>
</reference>
<keyword evidence="2" id="KW-1185">Reference proteome</keyword>
<name>A0A6A6TSL0_9PLEO</name>